<accession>A0A2M8P2R1</accession>
<protein>
    <submittedName>
        <fullName evidence="1">Uncharacterized protein</fullName>
    </submittedName>
</protein>
<sequence length="426" mass="48220">MFEVAHAYHHTASFPSRTIDIGDVTFLDGQREPIHRWFRLTPSYLPTLVRYFLRYLQCDETTLILDPFLGKGTTLIETKRHGLRAVGIEINPLPKLAAEYALTWEVDRAGFQQFANAHLGKVSESIAQHRADSLNEVLKLRALRLPAIHNVFRWWRPEVLKDLLLVRSDVFAVEPVSYRQLLWIALAACALDCANIHRNHPTITFDDAHTRHIDVLSDYSQKVSQIVDDLCQVAVASSAFGQISVIQGNSVHLAKYVSSADRVITLPPYPNRFSYVHTTRPQLFFMEIFDSAHQSAELDCEAIGGTWGKATSDLCTARLMPEPQIAAILQPLSDQLQPRSQLMYNYTIKYFNMLYGHVQSLRTVASQQFRGAYIVGNSRLAGVEIHTDVLLAQIFEQCGFKVDEILILRKRGGRKKLFEAAVCVSL</sequence>
<proteinExistence type="predicted"/>
<dbReference type="Gene3D" id="3.40.50.150">
    <property type="entry name" value="Vaccinia Virus protein VP39"/>
    <property type="match status" value="1"/>
</dbReference>
<name>A0A2M8P2R1_9CHLR</name>
<gene>
    <name evidence="1" type="ORF">CUN51_02545</name>
</gene>
<comment type="caution">
    <text evidence="1">The sequence shown here is derived from an EMBL/GenBank/DDBJ whole genome shotgun (WGS) entry which is preliminary data.</text>
</comment>
<dbReference type="AlphaFoldDB" id="A0A2M8P2R1"/>
<evidence type="ECO:0000313" key="1">
    <source>
        <dbReference type="EMBL" id="PJF31840.1"/>
    </source>
</evidence>
<dbReference type="EMBL" id="PGTK01000002">
    <property type="protein sequence ID" value="PJF31840.1"/>
    <property type="molecule type" value="Genomic_DNA"/>
</dbReference>
<dbReference type="SUPFAM" id="SSF53335">
    <property type="entry name" value="S-adenosyl-L-methionine-dependent methyltransferases"/>
    <property type="match status" value="1"/>
</dbReference>
<dbReference type="Proteomes" id="UP000228921">
    <property type="component" value="Unassembled WGS sequence"/>
</dbReference>
<reference evidence="1 2" key="1">
    <citation type="submission" date="2017-11" db="EMBL/GenBank/DDBJ databases">
        <title>Evolution of Phototrophy in the Chloroflexi Phylum Driven by Horizontal Gene Transfer.</title>
        <authorList>
            <person name="Ward L.M."/>
            <person name="Hemp J."/>
            <person name="Shih P.M."/>
            <person name="Mcglynn S.E."/>
            <person name="Fischer W."/>
        </authorList>
    </citation>
    <scope>NUCLEOTIDE SEQUENCE [LARGE SCALE GENOMIC DNA]</scope>
    <source>
        <strain evidence="1">CP2_2F</strain>
    </source>
</reference>
<organism evidence="1 2">
    <name type="scientific">Candidatus Thermofonsia Clade 1 bacterium</name>
    <dbReference type="NCBI Taxonomy" id="2364210"/>
    <lineage>
        <taxon>Bacteria</taxon>
        <taxon>Bacillati</taxon>
        <taxon>Chloroflexota</taxon>
        <taxon>Candidatus Thermofontia</taxon>
        <taxon>Candidatus Thermofonsia Clade 1</taxon>
    </lineage>
</organism>
<dbReference type="InterPro" id="IPR029063">
    <property type="entry name" value="SAM-dependent_MTases_sf"/>
</dbReference>
<evidence type="ECO:0000313" key="2">
    <source>
        <dbReference type="Proteomes" id="UP000228921"/>
    </source>
</evidence>